<accession>A0A5N5UE04</accession>
<reference evidence="1 2" key="1">
    <citation type="submission" date="2019-10" db="EMBL/GenBank/DDBJ databases">
        <title>Unraveling microbial dark matter from salterns through culturing: the case of the genus Halosegnis.</title>
        <authorList>
            <person name="Duran-Viseras A."/>
            <person name="Andrei A.-S."/>
            <person name="Vera-Gargallo B."/>
            <person name="Ghai R."/>
            <person name="Sanchez-Porro C."/>
            <person name="Ventosa A."/>
        </authorList>
    </citation>
    <scope>NUCLEOTIDE SEQUENCE [LARGE SCALE GENOMIC DNA]</scope>
    <source>
        <strain evidence="1 2">F17-44</strain>
    </source>
</reference>
<gene>
    <name evidence="1" type="ORF">DMP03_06115</name>
</gene>
<dbReference type="Proteomes" id="UP000326302">
    <property type="component" value="Unassembled WGS sequence"/>
</dbReference>
<protein>
    <submittedName>
        <fullName evidence="1">Uncharacterized protein</fullName>
    </submittedName>
</protein>
<evidence type="ECO:0000313" key="1">
    <source>
        <dbReference type="EMBL" id="KAB7516935.1"/>
    </source>
</evidence>
<dbReference type="EMBL" id="QJOW01000002">
    <property type="protein sequence ID" value="KAB7516935.1"/>
    <property type="molecule type" value="Genomic_DNA"/>
</dbReference>
<organism evidence="1 2">
    <name type="scientific">Halosegnis rubeus</name>
    <dbReference type="NCBI Taxonomy" id="2212850"/>
    <lineage>
        <taxon>Archaea</taxon>
        <taxon>Methanobacteriati</taxon>
        <taxon>Methanobacteriota</taxon>
        <taxon>Stenosarchaea group</taxon>
        <taxon>Halobacteria</taxon>
        <taxon>Halobacteriales</taxon>
        <taxon>Natronomonadaceae</taxon>
        <taxon>Halosegnis</taxon>
    </lineage>
</organism>
<comment type="caution">
    <text evidence="1">The sequence shown here is derived from an EMBL/GenBank/DDBJ whole genome shotgun (WGS) entry which is preliminary data.</text>
</comment>
<name>A0A5N5UE04_9EURY</name>
<dbReference type="RefSeq" id="WP_152119818.1">
    <property type="nucleotide sequence ID" value="NZ_QJOW01000002.1"/>
</dbReference>
<dbReference type="OrthoDB" id="374380at2157"/>
<evidence type="ECO:0000313" key="2">
    <source>
        <dbReference type="Proteomes" id="UP000326302"/>
    </source>
</evidence>
<dbReference type="AlphaFoldDB" id="A0A5N5UE04"/>
<proteinExistence type="predicted"/>
<sequence length="177" mass="19423">MTARLDIEHDLPPDLADALGDDRRSVGTLYNELQDLTAEAFRDRFGDVFTRLTEAVPADVEFVIVALGLGVDTDADPFVTDAGVVAVHEPKPGGSVETLHFVGDHAPTDTFVMLPIRPGDCPPGSRRPISELTLEEFREVVSAMVYKRFDLLDSDVDAYRDSYLRPLVRGVEAYASS</sequence>